<reference evidence="1 2" key="1">
    <citation type="submission" date="2020-07" db="EMBL/GenBank/DDBJ databases">
        <title>The yeast mating-type switching endonuclease HO is a domesticated member of an unorthodox homing genetic element family.</title>
        <authorList>
            <person name="Coughlan A.Y."/>
            <person name="Lombardi L."/>
            <person name="Braun-Galleani S."/>
            <person name="Martos A.R."/>
            <person name="Galeote V."/>
            <person name="Bigey F."/>
            <person name="Dequin S."/>
            <person name="Byrne K.P."/>
            <person name="Wolfe K.H."/>
        </authorList>
    </citation>
    <scope>NUCLEOTIDE SEQUENCE [LARGE SCALE GENOMIC DNA]</scope>
    <source>
        <strain evidence="1 2">NRRL Y-6702</strain>
    </source>
</reference>
<evidence type="ECO:0000313" key="1">
    <source>
        <dbReference type="EMBL" id="QLG71607.1"/>
    </source>
</evidence>
<name>A0A7H9AZI9_ZYGMR</name>
<dbReference type="EMBL" id="CP058605">
    <property type="protein sequence ID" value="QLG71607.1"/>
    <property type="molecule type" value="Genomic_DNA"/>
</dbReference>
<organism evidence="1 2">
    <name type="scientific">Zygotorulaspora mrakii</name>
    <name type="common">Zygosaccharomyces mrakii</name>
    <dbReference type="NCBI Taxonomy" id="42260"/>
    <lineage>
        <taxon>Eukaryota</taxon>
        <taxon>Fungi</taxon>
        <taxon>Dikarya</taxon>
        <taxon>Ascomycota</taxon>
        <taxon>Saccharomycotina</taxon>
        <taxon>Saccharomycetes</taxon>
        <taxon>Saccharomycetales</taxon>
        <taxon>Saccharomycetaceae</taxon>
        <taxon>Zygotorulaspora</taxon>
    </lineage>
</organism>
<dbReference type="SUPFAM" id="SSF69065">
    <property type="entry name" value="RNase III domain-like"/>
    <property type="match status" value="1"/>
</dbReference>
<protein>
    <recommendedName>
        <fullName evidence="3">RNase III domain-containing protein</fullName>
    </recommendedName>
</protein>
<dbReference type="InterPro" id="IPR036389">
    <property type="entry name" value="RNase_III_sf"/>
</dbReference>
<dbReference type="GO" id="GO:0006396">
    <property type="term" value="P:RNA processing"/>
    <property type="evidence" value="ECO:0007669"/>
    <property type="project" value="InterPro"/>
</dbReference>
<dbReference type="RefSeq" id="XP_037143335.1">
    <property type="nucleotide sequence ID" value="XM_037287440.1"/>
</dbReference>
<proteinExistence type="predicted"/>
<gene>
    <name evidence="1" type="ORF">HG535_0B06520</name>
</gene>
<evidence type="ECO:0008006" key="3">
    <source>
        <dbReference type="Google" id="ProtNLM"/>
    </source>
</evidence>
<dbReference type="KEGG" id="zmk:HG535_0B06520"/>
<keyword evidence="2" id="KW-1185">Reference proteome</keyword>
<dbReference type="GeneID" id="59235269"/>
<sequence>MLVLMKRSNGCFYRFLRRSVAQRNNTGGQTYIQLDNPTSYTQVLKEPLLKRQELGNGARVENLQKSLEMNKYGVTLRDKAEIIKCFYPTKYSTLRVDQDRSYSNEHLEIEGRGLLHLVVKETFMQLYKRTSKDVGKYDFNYGLKMGRLSSWKKKPALLVRHFLKRKGLAKLARLPIPQSQIPLRIQYVYDQRSFNAIIGYIAKTNDAQTVNEFLKAEIAKDIVQTMLTR</sequence>
<dbReference type="Proteomes" id="UP000509704">
    <property type="component" value="Chromosome 2"/>
</dbReference>
<dbReference type="AlphaFoldDB" id="A0A7H9AZI9"/>
<accession>A0A7H9AZI9</accession>
<evidence type="ECO:0000313" key="2">
    <source>
        <dbReference type="Proteomes" id="UP000509704"/>
    </source>
</evidence>
<dbReference type="GO" id="GO:0004525">
    <property type="term" value="F:ribonuclease III activity"/>
    <property type="evidence" value="ECO:0007669"/>
    <property type="project" value="InterPro"/>
</dbReference>
<dbReference type="OrthoDB" id="4058109at2759"/>